<dbReference type="Proteomes" id="UP001362999">
    <property type="component" value="Unassembled WGS sequence"/>
</dbReference>
<protein>
    <submittedName>
        <fullName evidence="2">Ricin-type beta-trefoil lectin domain-containing protein</fullName>
    </submittedName>
</protein>
<dbReference type="PROSITE" id="PS50231">
    <property type="entry name" value="RICIN_B_LECTIN"/>
    <property type="match status" value="1"/>
</dbReference>
<comment type="caution">
    <text evidence="2">The sequence shown here is derived from an EMBL/GenBank/DDBJ whole genome shotgun (WGS) entry which is preliminary data.</text>
</comment>
<dbReference type="InterPro" id="IPR035992">
    <property type="entry name" value="Ricin_B-like_lectins"/>
</dbReference>
<name>A0AAV9ZFT0_9AGAR</name>
<dbReference type="Pfam" id="PF14200">
    <property type="entry name" value="RicinB_lectin_2"/>
    <property type="match status" value="2"/>
</dbReference>
<gene>
    <name evidence="2" type="ORF">R3P38DRAFT_3234589</name>
</gene>
<dbReference type="Gene3D" id="2.80.10.50">
    <property type="match status" value="2"/>
</dbReference>
<organism evidence="2 3">
    <name type="scientific">Favolaschia claudopus</name>
    <dbReference type="NCBI Taxonomy" id="2862362"/>
    <lineage>
        <taxon>Eukaryota</taxon>
        <taxon>Fungi</taxon>
        <taxon>Dikarya</taxon>
        <taxon>Basidiomycota</taxon>
        <taxon>Agaricomycotina</taxon>
        <taxon>Agaricomycetes</taxon>
        <taxon>Agaricomycetidae</taxon>
        <taxon>Agaricales</taxon>
        <taxon>Marasmiineae</taxon>
        <taxon>Mycenaceae</taxon>
        <taxon>Favolaschia</taxon>
    </lineage>
</organism>
<dbReference type="EMBL" id="JAWWNJ010000153">
    <property type="protein sequence ID" value="KAK6981110.1"/>
    <property type="molecule type" value="Genomic_DNA"/>
</dbReference>
<dbReference type="AlphaFoldDB" id="A0AAV9ZFT0"/>
<evidence type="ECO:0000313" key="2">
    <source>
        <dbReference type="EMBL" id="KAK6981110.1"/>
    </source>
</evidence>
<feature type="domain" description="Ricin B lectin" evidence="1">
    <location>
        <begin position="107"/>
        <end position="171"/>
    </location>
</feature>
<evidence type="ECO:0000313" key="3">
    <source>
        <dbReference type="Proteomes" id="UP001362999"/>
    </source>
</evidence>
<accession>A0AAV9ZFT0</accession>
<reference evidence="2 3" key="1">
    <citation type="journal article" date="2024" name="J Genomics">
        <title>Draft genome sequencing and assembly of Favolaschia claudopus CIRM-BRFM 2984 isolated from oak limbs.</title>
        <authorList>
            <person name="Navarro D."/>
            <person name="Drula E."/>
            <person name="Chaduli D."/>
            <person name="Cazenave R."/>
            <person name="Ahrendt S."/>
            <person name="Wang J."/>
            <person name="Lipzen A."/>
            <person name="Daum C."/>
            <person name="Barry K."/>
            <person name="Grigoriev I.V."/>
            <person name="Favel A."/>
            <person name="Rosso M.N."/>
            <person name="Martin F."/>
        </authorList>
    </citation>
    <scope>NUCLEOTIDE SEQUENCE [LARGE SCALE GENOMIC DNA]</scope>
    <source>
        <strain evidence="2 3">CIRM-BRFM 2984</strain>
    </source>
</reference>
<keyword evidence="3" id="KW-1185">Reference proteome</keyword>
<dbReference type="InterPro" id="IPR000772">
    <property type="entry name" value="Ricin_B_lectin"/>
</dbReference>
<dbReference type="SUPFAM" id="SSF50370">
    <property type="entry name" value="Ricin B-like lectins"/>
    <property type="match status" value="1"/>
</dbReference>
<proteinExistence type="predicted"/>
<feature type="domain" description="Ricin B lectin" evidence="1">
    <location>
        <begin position="5"/>
        <end position="81"/>
    </location>
</feature>
<sequence>MPIFNGNYTITNFQSHTRVDLDGGNKKDGAGVQGWEPLDSKYDEYKNQIWNIVPTSREGVDSYYIINIGSGTLLEIPGGQSYFYNRNGTDGTPVTCSSKASDPTPTYQEWEFVKIKDNYYKVRNLGSGNYLDIDSGRVKLSLLVKKSANGTKIQGWWGQLDTNENQLWSFELAKSN</sequence>
<evidence type="ECO:0000259" key="1">
    <source>
        <dbReference type="Pfam" id="PF14200"/>
    </source>
</evidence>